<feature type="transmembrane region" description="Helical" evidence="7">
    <location>
        <begin position="79"/>
        <end position="96"/>
    </location>
</feature>
<dbReference type="InterPro" id="IPR058533">
    <property type="entry name" value="Cation_efflux_TM"/>
</dbReference>
<gene>
    <name evidence="10" type="ORF">K8I29_07780</name>
</gene>
<dbReference type="NCBIfam" id="TIGR01297">
    <property type="entry name" value="CDF"/>
    <property type="match status" value="1"/>
</dbReference>
<evidence type="ECO:0000259" key="9">
    <source>
        <dbReference type="Pfam" id="PF16916"/>
    </source>
</evidence>
<accession>A0A953J4G4</accession>
<dbReference type="Gene3D" id="3.30.70.1350">
    <property type="entry name" value="Cation efflux protein, cytoplasmic domain"/>
    <property type="match status" value="1"/>
</dbReference>
<evidence type="ECO:0000313" key="11">
    <source>
        <dbReference type="Proteomes" id="UP000705867"/>
    </source>
</evidence>
<dbReference type="AlphaFoldDB" id="A0A953J4G4"/>
<dbReference type="SUPFAM" id="SSF160240">
    <property type="entry name" value="Cation efflux protein cytoplasmic domain-like"/>
    <property type="match status" value="1"/>
</dbReference>
<evidence type="ECO:0000256" key="5">
    <source>
        <dbReference type="ARBA" id="ARBA00022989"/>
    </source>
</evidence>
<feature type="transmembrane region" description="Helical" evidence="7">
    <location>
        <begin position="116"/>
        <end position="133"/>
    </location>
</feature>
<dbReference type="GO" id="GO:0015093">
    <property type="term" value="F:ferrous iron transmembrane transporter activity"/>
    <property type="evidence" value="ECO:0007669"/>
    <property type="project" value="TreeGrafter"/>
</dbReference>
<dbReference type="Proteomes" id="UP000705867">
    <property type="component" value="Unassembled WGS sequence"/>
</dbReference>
<comment type="subcellular location">
    <subcellularLocation>
        <location evidence="1">Membrane</location>
        <topology evidence="1">Multi-pass membrane protein</topology>
    </subcellularLocation>
</comment>
<reference evidence="10" key="2">
    <citation type="submission" date="2021-08" db="EMBL/GenBank/DDBJ databases">
        <authorList>
            <person name="Dalcin Martins P."/>
        </authorList>
    </citation>
    <scope>NUCLEOTIDE SEQUENCE</scope>
    <source>
        <strain evidence="10">MAG_39</strain>
    </source>
</reference>
<dbReference type="SUPFAM" id="SSF161111">
    <property type="entry name" value="Cation efflux protein transmembrane domain-like"/>
    <property type="match status" value="1"/>
</dbReference>
<reference evidence="10" key="1">
    <citation type="journal article" date="2021" name="bioRxiv">
        <title>Unraveling nitrogen, sulfur and carbon metabolic pathways and microbial community transcriptional responses to substrate deprivation and toxicity stresses in a bioreactor mimicking anoxic brackish coastal sediment conditions.</title>
        <authorList>
            <person name="Martins P.D."/>
            <person name="Echeveste M.J."/>
            <person name="Arshad A."/>
            <person name="Kurth J."/>
            <person name="Ouboter H."/>
            <person name="Jetten M.S.M."/>
            <person name="Welte C.U."/>
        </authorList>
    </citation>
    <scope>NUCLEOTIDE SEQUENCE</scope>
    <source>
        <strain evidence="10">MAG_39</strain>
    </source>
</reference>
<proteinExistence type="inferred from homology"/>
<name>A0A953J4G4_9BACT</name>
<dbReference type="Pfam" id="PF01545">
    <property type="entry name" value="Cation_efflux"/>
    <property type="match status" value="1"/>
</dbReference>
<dbReference type="InterPro" id="IPR050291">
    <property type="entry name" value="CDF_Transporter"/>
</dbReference>
<comment type="caution">
    <text evidence="10">The sequence shown here is derived from an EMBL/GenBank/DDBJ whole genome shotgun (WGS) entry which is preliminary data.</text>
</comment>
<dbReference type="Gene3D" id="1.20.1510.10">
    <property type="entry name" value="Cation efflux protein transmembrane domain"/>
    <property type="match status" value="1"/>
</dbReference>
<evidence type="ECO:0000313" key="10">
    <source>
        <dbReference type="EMBL" id="MBZ0156101.1"/>
    </source>
</evidence>
<protein>
    <submittedName>
        <fullName evidence="10">Cation diffusion facilitator family transporter</fullName>
    </submittedName>
</protein>
<evidence type="ECO:0000256" key="4">
    <source>
        <dbReference type="ARBA" id="ARBA00022692"/>
    </source>
</evidence>
<comment type="similarity">
    <text evidence="2">Belongs to the cation diffusion facilitator (CDF) transporter (TC 2.A.4) family.</text>
</comment>
<sequence>MSRATEIRRVLLLTLFLNLSVAGVKIAYGYWTYSVAITSDGFHSLFDAVSNIAGLASIRISSPPPDEMHPYGHRKYETVFTIFVGVLMFVTFFEILKNVYASLQGKYAATVTTESFLVMLATLLVNLFVVTYERRVGRRLGSEFLIADALHTRSDVIVTLGVLAGLGFIRLGFPLADPLVGIVVGLFIAKTGLSVIRESTETLVDRTQADISAIRVAACSIPGVEECHDIRTRGPKNYVFVDLHVLVLPSLSVEDAHRIADRVEEEIKSRVPEVVDVVVHIEPSPPQ</sequence>
<dbReference type="GO" id="GO:0005886">
    <property type="term" value="C:plasma membrane"/>
    <property type="evidence" value="ECO:0007669"/>
    <property type="project" value="TreeGrafter"/>
</dbReference>
<evidence type="ECO:0000256" key="6">
    <source>
        <dbReference type="ARBA" id="ARBA00023136"/>
    </source>
</evidence>
<dbReference type="Pfam" id="PF16916">
    <property type="entry name" value="ZT_dimer"/>
    <property type="match status" value="1"/>
</dbReference>
<evidence type="ECO:0000256" key="7">
    <source>
        <dbReference type="SAM" id="Phobius"/>
    </source>
</evidence>
<evidence type="ECO:0000256" key="3">
    <source>
        <dbReference type="ARBA" id="ARBA00022448"/>
    </source>
</evidence>
<feature type="domain" description="Cation efflux protein cytoplasmic" evidence="9">
    <location>
        <begin position="209"/>
        <end position="283"/>
    </location>
</feature>
<dbReference type="PANTHER" id="PTHR43840:SF15">
    <property type="entry name" value="MITOCHONDRIAL METAL TRANSPORTER 1-RELATED"/>
    <property type="match status" value="1"/>
</dbReference>
<keyword evidence="6 7" id="KW-0472">Membrane</keyword>
<evidence type="ECO:0000256" key="2">
    <source>
        <dbReference type="ARBA" id="ARBA00008114"/>
    </source>
</evidence>
<keyword evidence="3" id="KW-0813">Transport</keyword>
<dbReference type="InterPro" id="IPR002524">
    <property type="entry name" value="Cation_efflux"/>
</dbReference>
<dbReference type="GO" id="GO:0015086">
    <property type="term" value="F:cadmium ion transmembrane transporter activity"/>
    <property type="evidence" value="ECO:0007669"/>
    <property type="project" value="TreeGrafter"/>
</dbReference>
<dbReference type="InterPro" id="IPR036837">
    <property type="entry name" value="Cation_efflux_CTD_sf"/>
</dbReference>
<keyword evidence="4 7" id="KW-0812">Transmembrane</keyword>
<dbReference type="FunFam" id="1.20.1510.10:FF:000006">
    <property type="entry name" value="Divalent cation efflux transporter"/>
    <property type="match status" value="1"/>
</dbReference>
<dbReference type="GO" id="GO:0015341">
    <property type="term" value="F:zinc efflux antiporter activity"/>
    <property type="evidence" value="ECO:0007669"/>
    <property type="project" value="TreeGrafter"/>
</dbReference>
<dbReference type="PANTHER" id="PTHR43840">
    <property type="entry name" value="MITOCHONDRIAL METAL TRANSPORTER 1-RELATED"/>
    <property type="match status" value="1"/>
</dbReference>
<dbReference type="EMBL" id="JAIOIV010000064">
    <property type="protein sequence ID" value="MBZ0156101.1"/>
    <property type="molecule type" value="Genomic_DNA"/>
</dbReference>
<dbReference type="InterPro" id="IPR027470">
    <property type="entry name" value="Cation_efflux_CTD"/>
</dbReference>
<dbReference type="GO" id="GO:0006882">
    <property type="term" value="P:intracellular zinc ion homeostasis"/>
    <property type="evidence" value="ECO:0007669"/>
    <property type="project" value="TreeGrafter"/>
</dbReference>
<feature type="domain" description="Cation efflux protein transmembrane" evidence="8">
    <location>
        <begin position="11"/>
        <end position="204"/>
    </location>
</feature>
<evidence type="ECO:0000256" key="1">
    <source>
        <dbReference type="ARBA" id="ARBA00004141"/>
    </source>
</evidence>
<organism evidence="10 11">
    <name type="scientific">Candidatus Nitrobium versatile</name>
    <dbReference type="NCBI Taxonomy" id="2884831"/>
    <lineage>
        <taxon>Bacteria</taxon>
        <taxon>Pseudomonadati</taxon>
        <taxon>Nitrospirota</taxon>
        <taxon>Nitrospiria</taxon>
        <taxon>Nitrospirales</taxon>
        <taxon>Nitrospiraceae</taxon>
        <taxon>Candidatus Nitrobium</taxon>
    </lineage>
</organism>
<keyword evidence="5 7" id="KW-1133">Transmembrane helix</keyword>
<evidence type="ECO:0000259" key="8">
    <source>
        <dbReference type="Pfam" id="PF01545"/>
    </source>
</evidence>
<dbReference type="InterPro" id="IPR027469">
    <property type="entry name" value="Cation_efflux_TMD_sf"/>
</dbReference>